<feature type="signal peptide" evidence="1">
    <location>
        <begin position="1"/>
        <end position="21"/>
    </location>
</feature>
<name>A0A137P9U3_CONC2</name>
<evidence type="ECO:0000313" key="2">
    <source>
        <dbReference type="EMBL" id="KXN71777.1"/>
    </source>
</evidence>
<reference evidence="2 3" key="1">
    <citation type="journal article" date="2015" name="Genome Biol. Evol.">
        <title>Phylogenomic analyses indicate that early fungi evolved digesting cell walls of algal ancestors of land plants.</title>
        <authorList>
            <person name="Chang Y."/>
            <person name="Wang S."/>
            <person name="Sekimoto S."/>
            <person name="Aerts A.L."/>
            <person name="Choi C."/>
            <person name="Clum A."/>
            <person name="LaButti K.M."/>
            <person name="Lindquist E.A."/>
            <person name="Yee Ngan C."/>
            <person name="Ohm R.A."/>
            <person name="Salamov A.A."/>
            <person name="Grigoriev I.V."/>
            <person name="Spatafora J.W."/>
            <person name="Berbee M.L."/>
        </authorList>
    </citation>
    <scope>NUCLEOTIDE SEQUENCE [LARGE SCALE GENOMIC DNA]</scope>
    <source>
        <strain evidence="2 3">NRRL 28638</strain>
    </source>
</reference>
<sequence>MNLIILLSNVVLITTITLNLSDKDKLVRVNIDDIVKIGLNSADSAEKTSWEWIVPTTSNAEVLEAQVVDKLSDPGIDAIFKVIGKGSATLTVSNGVGGPKYAWSAFASSNPEAVVNSSSTIVSNGNAKSVFKAVRDGSALLSSLRSFTPVANQACPNILLVFADIELTNADNMKTINANLGEKININLTASNSVGGSQYQWSAPVSSNNILGKKSSATLQNGDASGTFTANEAGTAELSSGKSCKPMPNQICSHAILSWKVTIDVK</sequence>
<keyword evidence="3" id="KW-1185">Reference proteome</keyword>
<dbReference type="EMBL" id="KQ964467">
    <property type="protein sequence ID" value="KXN71777.1"/>
    <property type="molecule type" value="Genomic_DNA"/>
</dbReference>
<dbReference type="Proteomes" id="UP000070444">
    <property type="component" value="Unassembled WGS sequence"/>
</dbReference>
<feature type="chain" id="PRO_5007294642" evidence="1">
    <location>
        <begin position="22"/>
        <end position="266"/>
    </location>
</feature>
<dbReference type="AlphaFoldDB" id="A0A137P9U3"/>
<proteinExistence type="predicted"/>
<organism evidence="2 3">
    <name type="scientific">Conidiobolus coronatus (strain ATCC 28846 / CBS 209.66 / NRRL 28638)</name>
    <name type="common">Delacroixia coronata</name>
    <dbReference type="NCBI Taxonomy" id="796925"/>
    <lineage>
        <taxon>Eukaryota</taxon>
        <taxon>Fungi</taxon>
        <taxon>Fungi incertae sedis</taxon>
        <taxon>Zoopagomycota</taxon>
        <taxon>Entomophthoromycotina</taxon>
        <taxon>Entomophthoromycetes</taxon>
        <taxon>Entomophthorales</taxon>
        <taxon>Ancylistaceae</taxon>
        <taxon>Conidiobolus</taxon>
    </lineage>
</organism>
<dbReference type="OrthoDB" id="10651695at2759"/>
<protein>
    <submittedName>
        <fullName evidence="2">Uncharacterized protein</fullName>
    </submittedName>
</protein>
<accession>A0A137P9U3</accession>
<evidence type="ECO:0000256" key="1">
    <source>
        <dbReference type="SAM" id="SignalP"/>
    </source>
</evidence>
<evidence type="ECO:0000313" key="3">
    <source>
        <dbReference type="Proteomes" id="UP000070444"/>
    </source>
</evidence>
<gene>
    <name evidence="2" type="ORF">CONCODRAFT_5487</name>
</gene>
<keyword evidence="1" id="KW-0732">Signal</keyword>